<organism evidence="1 2">
    <name type="scientific">Bermanella marisrubri</name>
    <dbReference type="NCBI Taxonomy" id="207949"/>
    <lineage>
        <taxon>Bacteria</taxon>
        <taxon>Pseudomonadati</taxon>
        <taxon>Pseudomonadota</taxon>
        <taxon>Gammaproteobacteria</taxon>
        <taxon>Oceanospirillales</taxon>
        <taxon>Oceanospirillaceae</taxon>
        <taxon>Bermanella</taxon>
    </lineage>
</organism>
<dbReference type="Pfam" id="PF00702">
    <property type="entry name" value="Hydrolase"/>
    <property type="match status" value="1"/>
</dbReference>
<dbReference type="Gene3D" id="3.40.50.2020">
    <property type="match status" value="1"/>
</dbReference>
<evidence type="ECO:0000313" key="2">
    <source>
        <dbReference type="Proteomes" id="UP000004263"/>
    </source>
</evidence>
<dbReference type="EMBL" id="AAQH01000030">
    <property type="protein sequence ID" value="EAT10890.1"/>
    <property type="molecule type" value="Genomic_DNA"/>
</dbReference>
<evidence type="ECO:0000313" key="1">
    <source>
        <dbReference type="EMBL" id="EAT10890.1"/>
    </source>
</evidence>
<comment type="caution">
    <text evidence="1">The sequence shown here is derived from an EMBL/GenBank/DDBJ whole genome shotgun (WGS) entry which is preliminary data.</text>
</comment>
<dbReference type="RefSeq" id="WP_007019381.1">
    <property type="nucleotide sequence ID" value="NZ_CH724124.1"/>
</dbReference>
<dbReference type="CDD" id="cd06223">
    <property type="entry name" value="PRTases_typeI"/>
    <property type="match status" value="1"/>
</dbReference>
<dbReference type="SUPFAM" id="SSF56784">
    <property type="entry name" value="HAD-like"/>
    <property type="match status" value="1"/>
</dbReference>
<dbReference type="Gene3D" id="3.40.50.1000">
    <property type="entry name" value="HAD superfamily/HAD-like"/>
    <property type="match status" value="1"/>
</dbReference>
<dbReference type="SUPFAM" id="SSF53271">
    <property type="entry name" value="PRTase-like"/>
    <property type="match status" value="1"/>
</dbReference>
<name>Q1MY06_9GAMM</name>
<accession>Q1MY06</accession>
<dbReference type="AlphaFoldDB" id="Q1MY06"/>
<reference evidence="1 2" key="1">
    <citation type="submission" date="2006-03" db="EMBL/GenBank/DDBJ databases">
        <authorList>
            <person name="Pinhassi J."/>
            <person name="Pedros-Alio C."/>
            <person name="Ferriera S."/>
            <person name="Johnson J."/>
            <person name="Kravitz S."/>
            <person name="Halpern A."/>
            <person name="Remington K."/>
            <person name="Beeson K."/>
            <person name="Tran B."/>
            <person name="Rogers Y.-H."/>
            <person name="Friedman R."/>
            <person name="Venter J.C."/>
        </authorList>
    </citation>
    <scope>NUCLEOTIDE SEQUENCE [LARGE SCALE GENOMIC DNA]</scope>
    <source>
        <strain evidence="1 2">RED65</strain>
    </source>
</reference>
<sequence>MLKGVIFSVEDTIVSINNGPSEELFNELARLSQFLRGKNVEFVVFTNRHWTEAGTGKTLQERLFESWGGFKYFSKVQNPEIPAKPSSSATEYILKEMGWKREEVIYIGASENDMRTAVNGKLLFLRAKWYSDNIDYGFSFSKPKEMAKFFDVFCFRKHLWFHKIETEDFRFLSLAPFSTYKPEYTEYSQDARNTAKHGLGHRDFWVGSIVSSLYFSGIYLDLNFITSYPGHKEGSGNAIMDEAIGIFSKCFRIKYLPDLIIRHKTSTRSHVARNTGIQINHLNQLNTIKLNPHPMKNRTEAYKNLIPLSNKTVLVLDDISTRGFSLEAARLYLQRAGAKVVLVSWLKTINTDYEEIRIKRNFKPFEENQFNDEDLEKINSHTYAQHITDNQAPKEITELLKEYDNWDWP</sequence>
<dbReference type="InterPro" id="IPR000836">
    <property type="entry name" value="PRTase_dom"/>
</dbReference>
<proteinExistence type="predicted"/>
<dbReference type="OrthoDB" id="3318162at2"/>
<evidence type="ECO:0008006" key="3">
    <source>
        <dbReference type="Google" id="ProtNLM"/>
    </source>
</evidence>
<dbReference type="InterPro" id="IPR029057">
    <property type="entry name" value="PRTase-like"/>
</dbReference>
<dbReference type="InterPro" id="IPR023214">
    <property type="entry name" value="HAD_sf"/>
</dbReference>
<dbReference type="InterPro" id="IPR036412">
    <property type="entry name" value="HAD-like_sf"/>
</dbReference>
<gene>
    <name evidence="1" type="ORF">RED65_02088</name>
</gene>
<protein>
    <recommendedName>
        <fullName evidence="3">Phosphoribosyl transferase domain protein</fullName>
    </recommendedName>
</protein>
<dbReference type="HOGENOM" id="CLU_663699_0_0_6"/>
<keyword evidence="2" id="KW-1185">Reference proteome</keyword>
<dbReference type="Proteomes" id="UP000004263">
    <property type="component" value="Unassembled WGS sequence"/>
</dbReference>